<organism evidence="1 2">
    <name type="scientific">Xylanibacter ruminicola</name>
    <name type="common">Prevotella ruminicola</name>
    <dbReference type="NCBI Taxonomy" id="839"/>
    <lineage>
        <taxon>Bacteria</taxon>
        <taxon>Pseudomonadati</taxon>
        <taxon>Bacteroidota</taxon>
        <taxon>Bacteroidia</taxon>
        <taxon>Bacteroidales</taxon>
        <taxon>Prevotellaceae</taxon>
        <taxon>Xylanibacter</taxon>
    </lineage>
</organism>
<dbReference type="AlphaFoldDB" id="A0A1H5SC56"/>
<evidence type="ECO:0000313" key="2">
    <source>
        <dbReference type="Proteomes" id="UP000236735"/>
    </source>
</evidence>
<accession>A0A1H5SC56</accession>
<name>A0A1H5SC56_XYLRU</name>
<dbReference type="Proteomes" id="UP000236735">
    <property type="component" value="Unassembled WGS sequence"/>
</dbReference>
<evidence type="ECO:0000313" key="1">
    <source>
        <dbReference type="EMBL" id="SEF48162.1"/>
    </source>
</evidence>
<dbReference type="RefSeq" id="WP_103915125.1">
    <property type="nucleotide sequence ID" value="NZ_FNUV01000001.1"/>
</dbReference>
<sequence length="76" mass="9374">MIELIKRLIFAWQFKQAVRKADRMRRLTRMKYLVLMLNGKLKVVAKQDCRRLIRQRYFKKGTRIEDIEKRALYTTK</sequence>
<proteinExistence type="predicted"/>
<dbReference type="EMBL" id="FNUV01000001">
    <property type="protein sequence ID" value="SEF48162.1"/>
    <property type="molecule type" value="Genomic_DNA"/>
</dbReference>
<reference evidence="1 2" key="1">
    <citation type="submission" date="2016-10" db="EMBL/GenBank/DDBJ databases">
        <authorList>
            <person name="de Groot N.N."/>
        </authorList>
    </citation>
    <scope>NUCLEOTIDE SEQUENCE [LARGE SCALE GENOMIC DNA]</scope>
    <source>
        <strain evidence="1 2">AR32</strain>
    </source>
</reference>
<gene>
    <name evidence="1" type="ORF">SAMN05216354_0616</name>
</gene>
<protein>
    <submittedName>
        <fullName evidence="1">Uncharacterized protein</fullName>
    </submittedName>
</protein>